<dbReference type="PROSITE" id="PS51257">
    <property type="entry name" value="PROKAR_LIPOPROTEIN"/>
    <property type="match status" value="1"/>
</dbReference>
<proteinExistence type="predicted"/>
<comment type="caution">
    <text evidence="1">The sequence shown here is derived from an EMBL/GenBank/DDBJ whole genome shotgun (WGS) entry which is preliminary data.</text>
</comment>
<dbReference type="Proteomes" id="UP000436803">
    <property type="component" value="Unassembled WGS sequence"/>
</dbReference>
<protein>
    <recommendedName>
        <fullName evidence="3">Lipoprotein</fullName>
    </recommendedName>
</protein>
<sequence length="521" mass="60476">MRRKNILIIVLAIIASACQTTSRTKEISLGTSINLYGDAKEIGVDLYRPSKMYILDNHLIIFDDVKKNIFKIFSIPSMEYRYSYGHIGEGPKEFRNISKDCINITDGIEILQSNKLYKYFLTDSTFIKDNSQLILTSISPINNFCRINDSLYIFNNSISKENTHEFASLNVATAEETRFGKIDNSEIQIKNNDIEVSKYLSKAICHSNDARRFAAFYYHRPIFKIYNDQQELLQTVTLNDHIHQGFNPELIYFTEPFATDQHIYVMWICKSKKDVGMDLEGYRPDILVFNWEGQLVNRFTLNKPVITFAVVEKTQKLYAVSFMDTDLNKIYEYSLPTSSTNDQTSSLIYNNFYTLSPLTNYHFSSKEECNNEQEEEGYLINRNYLSTGKLKKEGIYAALGSIKINYYQAKKDSCNLKKKIEKILNHIYHKASVTQIDTLQIGEKQAIRIFHTIQAKDFNGKESPMYFNTYLFSQKKSVVELSVCLESNHLPENWNKVTPDIEKMIRSFSAKEPERKAPEER</sequence>
<gene>
    <name evidence="1" type="ORF">F2Z29_15255</name>
</gene>
<dbReference type="EMBL" id="VWAW01000013">
    <property type="protein sequence ID" value="KAA5172012.1"/>
    <property type="molecule type" value="Genomic_DNA"/>
</dbReference>
<reference evidence="1 2" key="1">
    <citation type="journal article" date="2019" name="Nat. Med.">
        <title>A library of human gut bacterial isolates paired with longitudinal multiomics data enables mechanistic microbiome research.</title>
        <authorList>
            <person name="Poyet M."/>
            <person name="Groussin M."/>
            <person name="Gibbons S.M."/>
            <person name="Avila-Pacheco J."/>
            <person name="Jiang X."/>
            <person name="Kearney S.M."/>
            <person name="Perrotta A.R."/>
            <person name="Berdy B."/>
            <person name="Zhao S."/>
            <person name="Lieberman T.D."/>
            <person name="Swanson P.K."/>
            <person name="Smith M."/>
            <person name="Roesemann S."/>
            <person name="Alexander J.E."/>
            <person name="Rich S.A."/>
            <person name="Livny J."/>
            <person name="Vlamakis H."/>
            <person name="Clish C."/>
            <person name="Bullock K."/>
            <person name="Deik A."/>
            <person name="Scott J."/>
            <person name="Pierce K.A."/>
            <person name="Xavier R.J."/>
            <person name="Alm E.J."/>
        </authorList>
    </citation>
    <scope>NUCLEOTIDE SEQUENCE [LARGE SCALE GENOMIC DNA]</scope>
    <source>
        <strain evidence="1 2">BIOML-A7</strain>
    </source>
</reference>
<organism evidence="1 2">
    <name type="scientific">Bacteroides fragilis</name>
    <dbReference type="NCBI Taxonomy" id="817"/>
    <lineage>
        <taxon>Bacteria</taxon>
        <taxon>Pseudomonadati</taxon>
        <taxon>Bacteroidota</taxon>
        <taxon>Bacteroidia</taxon>
        <taxon>Bacteroidales</taxon>
        <taxon>Bacteroidaceae</taxon>
        <taxon>Bacteroides</taxon>
    </lineage>
</organism>
<evidence type="ECO:0000313" key="2">
    <source>
        <dbReference type="Proteomes" id="UP000436803"/>
    </source>
</evidence>
<evidence type="ECO:0000313" key="1">
    <source>
        <dbReference type="EMBL" id="KAA5172012.1"/>
    </source>
</evidence>
<accession>A0A642KQ39</accession>
<name>A0A642KQ39_BACFG</name>
<evidence type="ECO:0008006" key="3">
    <source>
        <dbReference type="Google" id="ProtNLM"/>
    </source>
</evidence>
<dbReference type="Pfam" id="PF15869">
    <property type="entry name" value="TolB_like"/>
    <property type="match status" value="1"/>
</dbReference>
<dbReference type="AlphaFoldDB" id="A0A642KQ39"/>